<feature type="domain" description="Peptidase S24/S26A/S26B/S26C" evidence="8">
    <location>
        <begin position="19"/>
        <end position="133"/>
    </location>
</feature>
<dbReference type="AlphaFoldDB" id="A0A7W2JZR3"/>
<evidence type="ECO:0000256" key="3">
    <source>
        <dbReference type="ARBA" id="ARBA00022801"/>
    </source>
</evidence>
<evidence type="ECO:0000256" key="2">
    <source>
        <dbReference type="ARBA" id="ARBA00022763"/>
    </source>
</evidence>
<evidence type="ECO:0000313" key="9">
    <source>
        <dbReference type="EMBL" id="MBA6068081.1"/>
    </source>
</evidence>
<dbReference type="EMBL" id="JACGDE010000025">
    <property type="protein sequence ID" value="MBA6068081.1"/>
    <property type="molecule type" value="Genomic_DNA"/>
</dbReference>
<dbReference type="GO" id="GO:0016787">
    <property type="term" value="F:hydrolase activity"/>
    <property type="evidence" value="ECO:0007669"/>
    <property type="project" value="UniProtKB-KW"/>
</dbReference>
<dbReference type="InterPro" id="IPR015927">
    <property type="entry name" value="Peptidase_S24_S26A/B/C"/>
</dbReference>
<dbReference type="Proteomes" id="UP000541770">
    <property type="component" value="Unassembled WGS sequence"/>
</dbReference>
<dbReference type="EC" id="2.7.7.7" evidence="9"/>
<dbReference type="GO" id="GO:0009432">
    <property type="term" value="P:SOS response"/>
    <property type="evidence" value="ECO:0007669"/>
    <property type="project" value="UniProtKB-KW"/>
</dbReference>
<reference evidence="9 10" key="1">
    <citation type="submission" date="2020-07" db="EMBL/GenBank/DDBJ databases">
        <title>Diversity of carbapenemase encoding genes among Pseudomonas putida group clinical isolates in a tertiary Brazilian hospital.</title>
        <authorList>
            <person name="Alberto-Lei F."/>
            <person name="Nodari C.S."/>
            <person name="Streling A.P."/>
            <person name="Paulino J.T."/>
            <person name="Bessa-Neto F.O."/>
            <person name="Cayo R."/>
            <person name="Gales A.C."/>
        </authorList>
    </citation>
    <scope>NUCLEOTIDE SEQUENCE [LARGE SCALE GENOMIC DNA]</scope>
    <source>
        <strain evidence="9 10">14802</strain>
    </source>
</reference>
<dbReference type="GO" id="GO:0003677">
    <property type="term" value="F:DNA binding"/>
    <property type="evidence" value="ECO:0007669"/>
    <property type="project" value="InterPro"/>
</dbReference>
<dbReference type="InterPro" id="IPR036286">
    <property type="entry name" value="LexA/Signal_pep-like_sf"/>
</dbReference>
<dbReference type="InterPro" id="IPR050077">
    <property type="entry name" value="LexA_repressor"/>
</dbReference>
<gene>
    <name evidence="9" type="primary">umuD</name>
    <name evidence="9" type="ORF">H4C75_25430</name>
</gene>
<name>A0A7W2JZR3_9PSED</name>
<comment type="caution">
    <text evidence="9">The sequence shown here is derived from an EMBL/GenBank/DDBJ whole genome shotgun (WGS) entry which is preliminary data.</text>
</comment>
<evidence type="ECO:0000313" key="10">
    <source>
        <dbReference type="Proteomes" id="UP000541770"/>
    </source>
</evidence>
<dbReference type="InterPro" id="IPR006197">
    <property type="entry name" value="Peptidase_S24_LexA"/>
</dbReference>
<dbReference type="Pfam" id="PF00717">
    <property type="entry name" value="Peptidase_S24"/>
    <property type="match status" value="1"/>
</dbReference>
<proteinExistence type="inferred from homology"/>
<keyword evidence="9" id="KW-0808">Transferase</keyword>
<dbReference type="Gene3D" id="2.10.109.10">
    <property type="entry name" value="Umud Fragment, subunit A"/>
    <property type="match status" value="1"/>
</dbReference>
<evidence type="ECO:0000259" key="8">
    <source>
        <dbReference type="Pfam" id="PF00717"/>
    </source>
</evidence>
<dbReference type="GO" id="GO:0006281">
    <property type="term" value="P:DNA repair"/>
    <property type="evidence" value="ECO:0007669"/>
    <property type="project" value="UniProtKB-KW"/>
</dbReference>
<keyword evidence="9" id="KW-0548">Nucleotidyltransferase</keyword>
<keyword evidence="3 7" id="KW-0378">Hydrolase</keyword>
<dbReference type="NCBIfam" id="NF007621">
    <property type="entry name" value="PRK10276.1"/>
    <property type="match status" value="1"/>
</dbReference>
<dbReference type="RefSeq" id="WP_182324845.1">
    <property type="nucleotide sequence ID" value="NZ_JACGDE010000025.1"/>
</dbReference>
<evidence type="ECO:0000256" key="5">
    <source>
        <dbReference type="ARBA" id="ARBA00023204"/>
    </source>
</evidence>
<dbReference type="GO" id="GO:0006355">
    <property type="term" value="P:regulation of DNA-templated transcription"/>
    <property type="evidence" value="ECO:0007669"/>
    <property type="project" value="InterPro"/>
</dbReference>
<dbReference type="PRINTS" id="PR00726">
    <property type="entry name" value="LEXASERPTASE"/>
</dbReference>
<dbReference type="SUPFAM" id="SSF51306">
    <property type="entry name" value="LexA/Signal peptidase"/>
    <property type="match status" value="1"/>
</dbReference>
<keyword evidence="5" id="KW-0234">DNA repair</keyword>
<evidence type="ECO:0000256" key="6">
    <source>
        <dbReference type="ARBA" id="ARBA00023236"/>
    </source>
</evidence>
<evidence type="ECO:0000256" key="7">
    <source>
        <dbReference type="RuleBase" id="RU003991"/>
    </source>
</evidence>
<dbReference type="InterPro" id="IPR039418">
    <property type="entry name" value="LexA-like"/>
</dbReference>
<evidence type="ECO:0000256" key="1">
    <source>
        <dbReference type="ARBA" id="ARBA00007484"/>
    </source>
</evidence>
<dbReference type="PANTHER" id="PTHR33516">
    <property type="entry name" value="LEXA REPRESSOR"/>
    <property type="match status" value="1"/>
</dbReference>
<dbReference type="GO" id="GO:0003887">
    <property type="term" value="F:DNA-directed DNA polymerase activity"/>
    <property type="evidence" value="ECO:0007669"/>
    <property type="project" value="UniProtKB-EC"/>
</dbReference>
<protein>
    <submittedName>
        <fullName evidence="9">Translesion error-prone DNA polymerase V autoproteolytic subunit</fullName>
        <ecNumber evidence="9">2.7.7.7</ecNumber>
    </submittedName>
</protein>
<keyword evidence="2" id="KW-0227">DNA damage</keyword>
<keyword evidence="4 7" id="KW-0068">Autocatalytic cleavage</keyword>
<dbReference type="CDD" id="cd06529">
    <property type="entry name" value="S24_LexA-like"/>
    <property type="match status" value="1"/>
</dbReference>
<accession>A0A7W2JZR3</accession>
<dbReference type="PANTHER" id="PTHR33516:SF2">
    <property type="entry name" value="LEXA REPRESSOR-RELATED"/>
    <property type="match status" value="1"/>
</dbReference>
<keyword evidence="6" id="KW-0742">SOS response</keyword>
<organism evidence="9 10">
    <name type="scientific">Pseudomonas mosselii</name>
    <dbReference type="NCBI Taxonomy" id="78327"/>
    <lineage>
        <taxon>Bacteria</taxon>
        <taxon>Pseudomonadati</taxon>
        <taxon>Pseudomonadota</taxon>
        <taxon>Gammaproteobacteria</taxon>
        <taxon>Pseudomonadales</taxon>
        <taxon>Pseudomonadaceae</taxon>
        <taxon>Pseudomonas</taxon>
    </lineage>
</organism>
<sequence>MNPLTPLPVAASRQSLQVLAGCAAGGFPSPAADYYEPPLSLDERMNIRAPHVWLVQVEGDSMRDAGIFDGSLLVVDRSISPSAGHIVLAYVDNQPLVKRLARSPAGWLLESANPSYKTISPCEYDTIEVFGVVTWDLTPHAH</sequence>
<evidence type="ECO:0000256" key="4">
    <source>
        <dbReference type="ARBA" id="ARBA00022813"/>
    </source>
</evidence>
<comment type="similarity">
    <text evidence="1 7">Belongs to the peptidase S24 family.</text>
</comment>